<organism evidence="7 8">
    <name type="scientific">Succinivibrio faecicola</name>
    <dbReference type="NCBI Taxonomy" id="2820300"/>
    <lineage>
        <taxon>Bacteria</taxon>
        <taxon>Pseudomonadati</taxon>
        <taxon>Pseudomonadota</taxon>
        <taxon>Gammaproteobacteria</taxon>
        <taxon>Aeromonadales</taxon>
        <taxon>Succinivibrionaceae</taxon>
        <taxon>Succinivibrio</taxon>
    </lineage>
</organism>
<sequence length="1173" mass="136382">MDFSRLKNFAPEARKILFSQIKSSLDQAIKLDGILHRNHPNVFNKLCEDLNKYGEESLIRKVAYFWFNRFCALRFMDLNGYTNSKVVSPEQEGSSIPGILSEAKSNYFDDEVVSTATKEKINNLLNGSTQSANPEAEVYRLLLISECNYWNKKMPFLFQTEDDYSEYLLPSDLLSPESILQSIRDAMTIDNCQSVEIIGWLYQYYISEKKDEIFADLKKNIKIEPNNIPAATQLFTPEWIVRYLVDNSLGRLWMLNHPESSLKESMEYYIESQEPETDFLKISTPQEIRVCDPCCGSGHMLVYAFDLLYKIYEEQGYSNTEIPKLILENNLFGLELDERASELAAFALMMKAREKDRRVFGRNVIPQICHLEKIEFTEQELSDYRNKVGSDIITYDVLETVKQFNEADNFGSLIIPKVNTSGEVLKKLKDIKLDDIFLQETHSKVVKALTTADYLSQNYHVVVTNPPYKGAGDLNSRLVSWMKDNYPDSKADLFSAFIERGFYLIKSKGYHSMVTMQSWMFLSSFEKLREKLLLTNRINALCHMANMIMGIAFGTAATIFQKNGDNKKYGYYCFVELDNIVNEKPNEFPPKNERNEDANYNGFYKTSADNFKKIPGSPIAYWVNEKITDIYPRCNNKVCDIVKPAQGLATGDNGRFLRYWHEVSFNRISLGEDADKLLATGEKKWCPCTKGGSYRKWYGNIEYVVNWEKNGYEIKNLKDENGKLRSRPQNSDFYFSSEGISWSTISSYRISFRLFEKNWLFETKGSVCFPKSEKKHLFYNVFGFLNSNLAERFLAAITPTMDFHEGPVGNLPFIELKSDNSDLIKEAIKISKEDFETSELSFNFKENCLERETGLLEKSIESYLKNWEQKTHRLALLETENNELFLKSQNIENEYSAEVKIEDISLYNNYHYKTLYKDQKEFISEIVKNLISYSVGCMFGRYSLDKEGLILCNQGETIVDFKAKVSNSSFEVDEDNVIPVLSDNWFSDDIVERFKSFLKIAFGEEHYLENLRFIEQTLNVKEKNSYSIRDYFVNEFYADHVKRYKKRPIYWMFKSPKGHFKALIYMQRYQPYTVSRARNEYLLEFRQKLDAEKQNLETLVSSGTLSKADNNAKNKRIEEIKKIIADINNYDSEIMYPLAQQNIEIDLDDGVKTNYIKFGKALEKIAGLDKKED</sequence>
<dbReference type="Proteomes" id="UP000731465">
    <property type="component" value="Unassembled WGS sequence"/>
</dbReference>
<dbReference type="PANTHER" id="PTHR33841">
    <property type="entry name" value="DNA METHYLTRANSFERASE YEEA-RELATED"/>
    <property type="match status" value="1"/>
</dbReference>
<dbReference type="InterPro" id="IPR002052">
    <property type="entry name" value="DNA_methylase_N6_adenine_CS"/>
</dbReference>
<evidence type="ECO:0000313" key="7">
    <source>
        <dbReference type="EMBL" id="MBW7570967.1"/>
    </source>
</evidence>
<reference evidence="7 8" key="1">
    <citation type="submission" date="2021-03" db="EMBL/GenBank/DDBJ databases">
        <title>Succinivibrio sp. nov. isolated from feces of cow.</title>
        <authorList>
            <person name="Choi J.-Y."/>
        </authorList>
    </citation>
    <scope>NUCLEOTIDE SEQUENCE [LARGE SCALE GENOMIC DNA]</scope>
    <source>
        <strain evidence="7 8">AGMB01872</strain>
    </source>
</reference>
<evidence type="ECO:0000256" key="4">
    <source>
        <dbReference type="ARBA" id="ARBA00022691"/>
    </source>
</evidence>
<evidence type="ECO:0000256" key="5">
    <source>
        <dbReference type="ARBA" id="ARBA00047942"/>
    </source>
</evidence>
<dbReference type="InterPro" id="IPR050953">
    <property type="entry name" value="N4_N6_ade-DNA_methylase"/>
</dbReference>
<keyword evidence="2" id="KW-0489">Methyltransferase</keyword>
<feature type="domain" description="Type II methyltransferase M.TaqI-like" evidence="6">
    <location>
        <begin position="329"/>
        <end position="544"/>
    </location>
</feature>
<keyword evidence="8" id="KW-1185">Reference proteome</keyword>
<dbReference type="EC" id="2.1.1.72" evidence="1"/>
<evidence type="ECO:0000259" key="6">
    <source>
        <dbReference type="Pfam" id="PF07669"/>
    </source>
</evidence>
<dbReference type="EMBL" id="JAGFNY010000039">
    <property type="protein sequence ID" value="MBW7570967.1"/>
    <property type="molecule type" value="Genomic_DNA"/>
</dbReference>
<dbReference type="InterPro" id="IPR011639">
    <property type="entry name" value="MethylTrfase_TaqI-like_dom"/>
</dbReference>
<dbReference type="InterPro" id="IPR029063">
    <property type="entry name" value="SAM-dependent_MTases_sf"/>
</dbReference>
<protein>
    <recommendedName>
        <fullName evidence="1">site-specific DNA-methyltransferase (adenine-specific)</fullName>
        <ecNumber evidence="1">2.1.1.72</ecNumber>
    </recommendedName>
</protein>
<dbReference type="InterPro" id="IPR047939">
    <property type="entry name" value="BREX_1_PglX"/>
</dbReference>
<keyword evidence="3" id="KW-0808">Transferase</keyword>
<dbReference type="PROSITE" id="PS00092">
    <property type="entry name" value="N6_MTASE"/>
    <property type="match status" value="1"/>
</dbReference>
<comment type="caution">
    <text evidence="7">The sequence shown here is derived from an EMBL/GenBank/DDBJ whole genome shotgun (WGS) entry which is preliminary data.</text>
</comment>
<dbReference type="SUPFAM" id="SSF53335">
    <property type="entry name" value="S-adenosyl-L-methionine-dependent methyltransferases"/>
    <property type="match status" value="1"/>
</dbReference>
<dbReference type="NCBIfam" id="NF033452">
    <property type="entry name" value="BREX_1_MTaseX"/>
    <property type="match status" value="1"/>
</dbReference>
<comment type="catalytic activity">
    <reaction evidence="5">
        <text>a 2'-deoxyadenosine in DNA + S-adenosyl-L-methionine = an N(6)-methyl-2'-deoxyadenosine in DNA + S-adenosyl-L-homocysteine + H(+)</text>
        <dbReference type="Rhea" id="RHEA:15197"/>
        <dbReference type="Rhea" id="RHEA-COMP:12418"/>
        <dbReference type="Rhea" id="RHEA-COMP:12419"/>
        <dbReference type="ChEBI" id="CHEBI:15378"/>
        <dbReference type="ChEBI" id="CHEBI:57856"/>
        <dbReference type="ChEBI" id="CHEBI:59789"/>
        <dbReference type="ChEBI" id="CHEBI:90615"/>
        <dbReference type="ChEBI" id="CHEBI:90616"/>
        <dbReference type="EC" id="2.1.1.72"/>
    </reaction>
</comment>
<dbReference type="PRINTS" id="PR00507">
    <property type="entry name" value="N12N6MTFRASE"/>
</dbReference>
<dbReference type="Gene3D" id="3.40.50.150">
    <property type="entry name" value="Vaccinia Virus protein VP39"/>
    <property type="match status" value="1"/>
</dbReference>
<dbReference type="RefSeq" id="WP_219938190.1">
    <property type="nucleotide sequence ID" value="NZ_JAGFNY010000039.1"/>
</dbReference>
<evidence type="ECO:0000256" key="2">
    <source>
        <dbReference type="ARBA" id="ARBA00022603"/>
    </source>
</evidence>
<dbReference type="Pfam" id="PF07669">
    <property type="entry name" value="Eco57I"/>
    <property type="match status" value="1"/>
</dbReference>
<proteinExistence type="predicted"/>
<accession>A0ABS7DI45</accession>
<gene>
    <name evidence="7" type="primary">pglX</name>
    <name evidence="7" type="ORF">J5V48_08680</name>
</gene>
<dbReference type="PANTHER" id="PTHR33841:SF1">
    <property type="entry name" value="DNA METHYLTRANSFERASE A"/>
    <property type="match status" value="1"/>
</dbReference>
<keyword evidence="4" id="KW-0949">S-adenosyl-L-methionine</keyword>
<name>A0ABS7DI45_9GAMM</name>
<evidence type="ECO:0000256" key="1">
    <source>
        <dbReference type="ARBA" id="ARBA00011900"/>
    </source>
</evidence>
<evidence type="ECO:0000313" key="8">
    <source>
        <dbReference type="Proteomes" id="UP000731465"/>
    </source>
</evidence>
<evidence type="ECO:0000256" key="3">
    <source>
        <dbReference type="ARBA" id="ARBA00022679"/>
    </source>
</evidence>